<dbReference type="EC" id="1.21.98.-" evidence="3"/>
<dbReference type="OrthoDB" id="2874181at2"/>
<dbReference type="Gene3D" id="1.20.1260.10">
    <property type="match status" value="1"/>
</dbReference>
<protein>
    <submittedName>
        <fullName evidence="3">2-imino-3-(Indol-3-yl)propanoate dimerase</fullName>
        <ecNumber evidence="3">1.21.98.-</ecNumber>
    </submittedName>
</protein>
<evidence type="ECO:0000259" key="2">
    <source>
        <dbReference type="Pfam" id="PF12902"/>
    </source>
</evidence>
<dbReference type="AlphaFoldDB" id="A0A5C1A5N1"/>
<dbReference type="GO" id="GO:0016491">
    <property type="term" value="F:oxidoreductase activity"/>
    <property type="evidence" value="ECO:0007669"/>
    <property type="project" value="UniProtKB-KW"/>
</dbReference>
<evidence type="ECO:0000256" key="1">
    <source>
        <dbReference type="SAM" id="MobiDB-lite"/>
    </source>
</evidence>
<dbReference type="Proteomes" id="UP000324974">
    <property type="component" value="Chromosome"/>
</dbReference>
<name>A0A5C1A5N1_9BACT</name>
<reference evidence="4" key="1">
    <citation type="submission" date="2019-08" db="EMBL/GenBank/DDBJ databases">
        <title>Limnoglobus roseus gen. nov., sp. nov., a novel freshwater planctomycete with a giant genome from the family Gemmataceae.</title>
        <authorList>
            <person name="Kulichevskaya I.S."/>
            <person name="Naumoff D.G."/>
            <person name="Miroshnikov K."/>
            <person name="Ivanova A."/>
            <person name="Philippov D.A."/>
            <person name="Hakobyan A."/>
            <person name="Rijpstra I.C."/>
            <person name="Sinninghe Damste J.S."/>
            <person name="Liesack W."/>
            <person name="Dedysh S.N."/>
        </authorList>
    </citation>
    <scope>NUCLEOTIDE SEQUENCE [LARGE SCALE GENOMIC DNA]</scope>
    <source>
        <strain evidence="4">PX52</strain>
    </source>
</reference>
<dbReference type="KEGG" id="lrs:PX52LOC_00503"/>
<proteinExistence type="predicted"/>
<keyword evidence="4" id="KW-1185">Reference proteome</keyword>
<evidence type="ECO:0000313" key="4">
    <source>
        <dbReference type="Proteomes" id="UP000324974"/>
    </source>
</evidence>
<dbReference type="InterPro" id="IPR026820">
    <property type="entry name" value="VioB/RebD_dom"/>
</dbReference>
<gene>
    <name evidence="3" type="primary">vioB</name>
    <name evidence="3" type="ORF">PX52LOC_00503</name>
</gene>
<keyword evidence="3" id="KW-0560">Oxidoreductase</keyword>
<dbReference type="Pfam" id="PF12902">
    <property type="entry name" value="Ferritin-like"/>
    <property type="match status" value="1"/>
</dbReference>
<feature type="compositionally biased region" description="Pro residues" evidence="1">
    <location>
        <begin position="493"/>
        <end position="515"/>
    </location>
</feature>
<accession>A0A5C1A5N1</accession>
<dbReference type="EMBL" id="CP042425">
    <property type="protein sequence ID" value="QEL13645.1"/>
    <property type="molecule type" value="Genomic_DNA"/>
</dbReference>
<dbReference type="RefSeq" id="WP_149108600.1">
    <property type="nucleotide sequence ID" value="NZ_CP042425.1"/>
</dbReference>
<feature type="domain" description="Iminophenyl-pyruvate dimer synthase" evidence="2">
    <location>
        <begin position="69"/>
        <end position="318"/>
    </location>
</feature>
<organism evidence="3 4">
    <name type="scientific">Limnoglobus roseus</name>
    <dbReference type="NCBI Taxonomy" id="2598579"/>
    <lineage>
        <taxon>Bacteria</taxon>
        <taxon>Pseudomonadati</taxon>
        <taxon>Planctomycetota</taxon>
        <taxon>Planctomycetia</taxon>
        <taxon>Gemmatales</taxon>
        <taxon>Gemmataceae</taxon>
        <taxon>Limnoglobus</taxon>
    </lineage>
</organism>
<evidence type="ECO:0000313" key="3">
    <source>
        <dbReference type="EMBL" id="QEL13645.1"/>
    </source>
</evidence>
<feature type="region of interest" description="Disordered" evidence="1">
    <location>
        <begin position="486"/>
        <end position="519"/>
    </location>
</feature>
<dbReference type="InterPro" id="IPR012347">
    <property type="entry name" value="Ferritin-like"/>
</dbReference>
<sequence length="623" mass="66894">MAGPEFRWVRHRVTVPSDSPLSMVASALHEAPATENGLLAAGAGAKTLVIDLPVLDDYPTPAAKAEILLRKAAQIEHALMVQYLYASYSLRKSDDPALTTPEQKAAVGSWKNTITEIAKEEMAHLLTVQNLRLALSLPTVVERDDFPIIERIYPFDMHLEPLGRTSLAKYVVAESPVNAPNITDIVQLAGGGVNHVGVLYALLGVVFARSVDEVEADAEAADPWYEMVRQVAYLAYSQHPPSRSWHLPDDAFHPASVAVQGTQADWVDNAGGTEGMRVFTVGSRAEGKNALRDIGLQGEGMQNAASADSHFDRFRDVFRGPTGNPIPFPKPGAWSPAYPVPQDPVISNDANDPHAISNPLAQDWAKLADHQYALLLGSLQQYFLTTPTADRETLLSAAVGAMRALKRASLQLVQLPRTVAGADRAALPFTVPKDLPAIGATNLLPFCIATLNSAIALLDKMVTADPTNTVLTGMRTADTNLLAKLQQMNGGSPSPPPPPPVSPPPPPVSPPPPPVGGSSRVLKVRQLLDTAVGDGNPSHSGKKKFWNLPVATFLTTKVYGLNVVETTGDNRGSRSNMIKALKGEAPFDGSEFERMPQDRPPVAPEDIAFIEKWIDDGCPDDSV</sequence>